<proteinExistence type="predicted"/>
<evidence type="ECO:0000256" key="4">
    <source>
        <dbReference type="SAM" id="MobiDB-lite"/>
    </source>
</evidence>
<keyword evidence="6" id="KW-0670">Pyruvate</keyword>
<dbReference type="AlphaFoldDB" id="A0A1H9SIU4"/>
<name>A0A1H9SIU4_9ACTN</name>
<dbReference type="PRINTS" id="PR00035">
    <property type="entry name" value="HTHGNTR"/>
</dbReference>
<dbReference type="PANTHER" id="PTHR43537:SF5">
    <property type="entry name" value="UXU OPERON TRANSCRIPTIONAL REGULATOR"/>
    <property type="match status" value="1"/>
</dbReference>
<dbReference type="PANTHER" id="PTHR43537">
    <property type="entry name" value="TRANSCRIPTIONAL REGULATOR, GNTR FAMILY"/>
    <property type="match status" value="1"/>
</dbReference>
<keyword evidence="7" id="KW-1185">Reference proteome</keyword>
<dbReference type="CDD" id="cd07377">
    <property type="entry name" value="WHTH_GntR"/>
    <property type="match status" value="1"/>
</dbReference>
<dbReference type="RefSeq" id="WP_091969696.1">
    <property type="nucleotide sequence ID" value="NZ_FOGZ01000013.1"/>
</dbReference>
<dbReference type="SMART" id="SM00895">
    <property type="entry name" value="FCD"/>
    <property type="match status" value="1"/>
</dbReference>
<dbReference type="Proteomes" id="UP000198815">
    <property type="component" value="Unassembled WGS sequence"/>
</dbReference>
<evidence type="ECO:0000256" key="2">
    <source>
        <dbReference type="ARBA" id="ARBA00023125"/>
    </source>
</evidence>
<dbReference type="Gene3D" id="1.10.10.10">
    <property type="entry name" value="Winged helix-like DNA-binding domain superfamily/Winged helix DNA-binding domain"/>
    <property type="match status" value="1"/>
</dbReference>
<dbReference type="PROSITE" id="PS50949">
    <property type="entry name" value="HTH_GNTR"/>
    <property type="match status" value="1"/>
</dbReference>
<dbReference type="OrthoDB" id="199743at2"/>
<dbReference type="SUPFAM" id="SSF48008">
    <property type="entry name" value="GntR ligand-binding domain-like"/>
    <property type="match status" value="1"/>
</dbReference>
<dbReference type="EMBL" id="FOGZ01000013">
    <property type="protein sequence ID" value="SER84808.1"/>
    <property type="molecule type" value="Genomic_DNA"/>
</dbReference>
<dbReference type="GO" id="GO:0003700">
    <property type="term" value="F:DNA-binding transcription factor activity"/>
    <property type="evidence" value="ECO:0007669"/>
    <property type="project" value="InterPro"/>
</dbReference>
<dbReference type="InterPro" id="IPR036388">
    <property type="entry name" value="WH-like_DNA-bd_sf"/>
</dbReference>
<feature type="domain" description="HTH gntR-type" evidence="5">
    <location>
        <begin position="48"/>
        <end position="116"/>
    </location>
</feature>
<dbReference type="STRING" id="64702.SAMN05443377_11369"/>
<keyword evidence="1" id="KW-0805">Transcription regulation</keyword>
<dbReference type="GO" id="GO:0003677">
    <property type="term" value="F:DNA binding"/>
    <property type="evidence" value="ECO:0007669"/>
    <property type="project" value="UniProtKB-KW"/>
</dbReference>
<dbReference type="Pfam" id="PF00392">
    <property type="entry name" value="GntR"/>
    <property type="match status" value="1"/>
</dbReference>
<dbReference type="InterPro" id="IPR000524">
    <property type="entry name" value="Tscrpt_reg_HTH_GntR"/>
</dbReference>
<accession>A0A1H9SIU4</accession>
<dbReference type="InterPro" id="IPR011711">
    <property type="entry name" value="GntR_C"/>
</dbReference>
<dbReference type="SUPFAM" id="SSF46785">
    <property type="entry name" value="Winged helix' DNA-binding domain"/>
    <property type="match status" value="1"/>
</dbReference>
<dbReference type="Gene3D" id="1.20.120.530">
    <property type="entry name" value="GntR ligand-binding domain-like"/>
    <property type="match status" value="1"/>
</dbReference>
<protein>
    <submittedName>
        <fullName evidence="6">GntR family transcriptional regulator, transcriptional repressor for pyruvate dehydrogenase complex</fullName>
    </submittedName>
</protein>
<gene>
    <name evidence="6" type="ORF">SAMN05443377_11369</name>
</gene>
<evidence type="ECO:0000313" key="7">
    <source>
        <dbReference type="Proteomes" id="UP000198815"/>
    </source>
</evidence>
<evidence type="ECO:0000256" key="1">
    <source>
        <dbReference type="ARBA" id="ARBA00023015"/>
    </source>
</evidence>
<organism evidence="6 7">
    <name type="scientific">Propionibacterium cyclohexanicum</name>
    <dbReference type="NCBI Taxonomy" id="64702"/>
    <lineage>
        <taxon>Bacteria</taxon>
        <taxon>Bacillati</taxon>
        <taxon>Actinomycetota</taxon>
        <taxon>Actinomycetes</taxon>
        <taxon>Propionibacteriales</taxon>
        <taxon>Propionibacteriaceae</taxon>
        <taxon>Propionibacterium</taxon>
    </lineage>
</organism>
<keyword evidence="3" id="KW-0804">Transcription</keyword>
<evidence type="ECO:0000256" key="3">
    <source>
        <dbReference type="ARBA" id="ARBA00023163"/>
    </source>
</evidence>
<dbReference type="InterPro" id="IPR008920">
    <property type="entry name" value="TF_FadR/GntR_C"/>
</dbReference>
<dbReference type="InterPro" id="IPR036390">
    <property type="entry name" value="WH_DNA-bd_sf"/>
</dbReference>
<feature type="region of interest" description="Disordered" evidence="4">
    <location>
        <begin position="1"/>
        <end position="35"/>
    </location>
</feature>
<dbReference type="SMART" id="SM00345">
    <property type="entry name" value="HTH_GNTR"/>
    <property type="match status" value="1"/>
</dbReference>
<reference evidence="6 7" key="1">
    <citation type="submission" date="2016-10" db="EMBL/GenBank/DDBJ databases">
        <authorList>
            <person name="de Groot N.N."/>
        </authorList>
    </citation>
    <scope>NUCLEOTIDE SEQUENCE [LARGE SCALE GENOMIC DNA]</scope>
    <source>
        <strain evidence="6 7">DSM 16859</strain>
    </source>
</reference>
<dbReference type="Pfam" id="PF07729">
    <property type="entry name" value="FCD"/>
    <property type="match status" value="1"/>
</dbReference>
<keyword evidence="2" id="KW-0238">DNA-binding</keyword>
<sequence length="285" mass="31390">MTDMVADLKHSNMDPRHDPRPNSPTPGQSDHDWPSSVRLEDMRFRATGGIAAEIAGRLESSIQSGELPAGTRLPSERVLAEKMRVSRTTVRDALKLLELHRLVIRRRGTGTEVAPPDPRANQVIALLGGVERDLHDVAELRDMVEPSIAGVAAARASAADLDRMQDLLERSEGQLTAAGSLQCDLDYHLLLAQCSGNALLPPLLSFMNDATAKYRLDSHRTRHSRHVSLEGHRRIFRAVADHDQELAMDAMKAHLAQVAELTEKYRIEAATQALPTAETTQGRVM</sequence>
<feature type="compositionally biased region" description="Basic and acidic residues" evidence="4">
    <location>
        <begin position="1"/>
        <end position="20"/>
    </location>
</feature>
<evidence type="ECO:0000313" key="6">
    <source>
        <dbReference type="EMBL" id="SER84808.1"/>
    </source>
</evidence>
<evidence type="ECO:0000259" key="5">
    <source>
        <dbReference type="PROSITE" id="PS50949"/>
    </source>
</evidence>